<dbReference type="AlphaFoldDB" id="A0A3P7IML1"/>
<keyword evidence="3" id="KW-1185">Reference proteome</keyword>
<evidence type="ECO:0000313" key="3">
    <source>
        <dbReference type="Proteomes" id="UP000270094"/>
    </source>
</evidence>
<reference evidence="2 3" key="1">
    <citation type="submission" date="2018-11" db="EMBL/GenBank/DDBJ databases">
        <authorList>
            <consortium name="Pathogen Informatics"/>
        </authorList>
    </citation>
    <scope>NUCLEOTIDE SEQUENCE [LARGE SCALE GENOMIC DNA]</scope>
</reference>
<name>A0A3P7IML1_STRVU</name>
<dbReference type="OrthoDB" id="5868903at2759"/>
<dbReference type="Proteomes" id="UP000270094">
    <property type="component" value="Unassembled WGS sequence"/>
</dbReference>
<accession>A0A3P7IML1</accession>
<organism evidence="2 3">
    <name type="scientific">Strongylus vulgaris</name>
    <name type="common">Blood worm</name>
    <dbReference type="NCBI Taxonomy" id="40348"/>
    <lineage>
        <taxon>Eukaryota</taxon>
        <taxon>Metazoa</taxon>
        <taxon>Ecdysozoa</taxon>
        <taxon>Nematoda</taxon>
        <taxon>Chromadorea</taxon>
        <taxon>Rhabditida</taxon>
        <taxon>Rhabditina</taxon>
        <taxon>Rhabditomorpha</taxon>
        <taxon>Strongyloidea</taxon>
        <taxon>Strongylidae</taxon>
        <taxon>Strongylus</taxon>
    </lineage>
</organism>
<protein>
    <recommendedName>
        <fullName evidence="1">Molybdenum cofactor sulfurase middle domain-containing protein</fullName>
    </recommendedName>
</protein>
<evidence type="ECO:0000259" key="1">
    <source>
        <dbReference type="Pfam" id="PF03476"/>
    </source>
</evidence>
<dbReference type="SUPFAM" id="SSF141673">
    <property type="entry name" value="MOSC N-terminal domain-like"/>
    <property type="match status" value="1"/>
</dbReference>
<proteinExistence type="predicted"/>
<evidence type="ECO:0000313" key="2">
    <source>
        <dbReference type="EMBL" id="VDM68159.1"/>
    </source>
</evidence>
<feature type="domain" description="Molybdenum cofactor sulfurase middle" evidence="1">
    <location>
        <begin position="7"/>
        <end position="82"/>
    </location>
</feature>
<dbReference type="Pfam" id="PF03476">
    <property type="entry name" value="MOSC_N"/>
    <property type="match status" value="1"/>
</dbReference>
<dbReference type="EMBL" id="UYYB01007875">
    <property type="protein sequence ID" value="VDM68159.1"/>
    <property type="molecule type" value="Genomic_DNA"/>
</dbReference>
<sequence length="83" mass="9399">MAKMGSAFYTGRQKPYMVLIETDVKDHVLTLKYGQKSVSVNIDEVLERRDIRTAKLFREEQTDGLDCGDEVSAFLSEVLEEPG</sequence>
<dbReference type="InterPro" id="IPR005303">
    <property type="entry name" value="MOCOS_middle"/>
</dbReference>
<gene>
    <name evidence="2" type="ORF">SVUK_LOCUS3157</name>
</gene>